<reference evidence="1" key="1">
    <citation type="submission" date="2022-08" db="EMBL/GenBank/DDBJ databases">
        <authorList>
            <person name="Kallberg Y."/>
            <person name="Tangrot J."/>
            <person name="Rosling A."/>
        </authorList>
    </citation>
    <scope>NUCLEOTIDE SEQUENCE</scope>
    <source>
        <strain evidence="1">Wild A</strain>
    </source>
</reference>
<organism evidence="1 2">
    <name type="scientific">Funneliformis geosporum</name>
    <dbReference type="NCBI Taxonomy" id="1117311"/>
    <lineage>
        <taxon>Eukaryota</taxon>
        <taxon>Fungi</taxon>
        <taxon>Fungi incertae sedis</taxon>
        <taxon>Mucoromycota</taxon>
        <taxon>Glomeromycotina</taxon>
        <taxon>Glomeromycetes</taxon>
        <taxon>Glomerales</taxon>
        <taxon>Glomeraceae</taxon>
        <taxon>Funneliformis</taxon>
    </lineage>
</organism>
<evidence type="ECO:0000313" key="1">
    <source>
        <dbReference type="EMBL" id="CAI2181340.1"/>
    </source>
</evidence>
<sequence>MRDPYAANARYSKQKKLEDTGESYFSLEKQTKSGACKKRILSFKSTQKRYIHRARIQNFVRRPFCYTNCILQITVSKNHSVKQAEPVKIISNMPAYKSDQNADIRLYFVVPDDIYNTFECQDYTTKDNTSKEDRQVKRINSTLDNVEQWAIKVQINPILEGLDNGNRSKSRRVIISKS</sequence>
<gene>
    <name evidence="1" type="ORF">FWILDA_LOCUS10036</name>
</gene>
<evidence type="ECO:0000313" key="2">
    <source>
        <dbReference type="Proteomes" id="UP001153678"/>
    </source>
</evidence>
<dbReference type="EMBL" id="CAMKVN010002490">
    <property type="protein sequence ID" value="CAI2181340.1"/>
    <property type="molecule type" value="Genomic_DNA"/>
</dbReference>
<name>A0A9W4SU17_9GLOM</name>
<dbReference type="AlphaFoldDB" id="A0A9W4SU17"/>
<accession>A0A9W4SU17</accession>
<dbReference type="Proteomes" id="UP001153678">
    <property type="component" value="Unassembled WGS sequence"/>
</dbReference>
<comment type="caution">
    <text evidence="1">The sequence shown here is derived from an EMBL/GenBank/DDBJ whole genome shotgun (WGS) entry which is preliminary data.</text>
</comment>
<keyword evidence="2" id="KW-1185">Reference proteome</keyword>
<protein>
    <submittedName>
        <fullName evidence="1">7737_t:CDS:1</fullName>
    </submittedName>
</protein>
<proteinExistence type="predicted"/>
<dbReference type="OrthoDB" id="19861at2759"/>